<keyword evidence="5 6" id="KW-0472">Membrane</keyword>
<keyword evidence="6" id="KW-0812">Transmembrane</keyword>
<feature type="transmembrane region" description="Helical" evidence="6">
    <location>
        <begin position="304"/>
        <end position="324"/>
    </location>
</feature>
<dbReference type="Pfam" id="PF00535">
    <property type="entry name" value="Glycos_transf_2"/>
    <property type="match status" value="1"/>
</dbReference>
<keyword evidence="2" id="KW-1003">Cell membrane</keyword>
<reference evidence="8" key="1">
    <citation type="journal article" date="2014" name="Int. J. Syst. Evol. Microbiol.">
        <title>Complete genome sequence of Corynebacterium casei LMG S-19264T (=DSM 44701T), isolated from a smear-ripened cheese.</title>
        <authorList>
            <consortium name="US DOE Joint Genome Institute (JGI-PGF)"/>
            <person name="Walter F."/>
            <person name="Albersmeier A."/>
            <person name="Kalinowski J."/>
            <person name="Ruckert C."/>
        </authorList>
    </citation>
    <scope>NUCLEOTIDE SEQUENCE</scope>
    <source>
        <strain evidence="8">CGMCC 1.15958</strain>
    </source>
</reference>
<comment type="caution">
    <text evidence="8">The sequence shown here is derived from an EMBL/GenBank/DDBJ whole genome shotgun (WGS) entry which is preliminary data.</text>
</comment>
<proteinExistence type="predicted"/>
<gene>
    <name evidence="8" type="ORF">GCM10011514_19660</name>
</gene>
<evidence type="ECO:0000256" key="5">
    <source>
        <dbReference type="ARBA" id="ARBA00023136"/>
    </source>
</evidence>
<comment type="subcellular location">
    <subcellularLocation>
        <location evidence="1">Cell membrane</location>
    </subcellularLocation>
</comment>
<evidence type="ECO:0000256" key="3">
    <source>
        <dbReference type="ARBA" id="ARBA00022676"/>
    </source>
</evidence>
<feature type="transmembrane region" description="Helical" evidence="6">
    <location>
        <begin position="336"/>
        <end position="354"/>
    </location>
</feature>
<feature type="transmembrane region" description="Helical" evidence="6">
    <location>
        <begin position="360"/>
        <end position="381"/>
    </location>
</feature>
<dbReference type="InterPro" id="IPR001173">
    <property type="entry name" value="Glyco_trans_2-like"/>
</dbReference>
<dbReference type="Gene3D" id="3.90.550.10">
    <property type="entry name" value="Spore Coat Polysaccharide Biosynthesis Protein SpsA, Chain A"/>
    <property type="match status" value="1"/>
</dbReference>
<dbReference type="SUPFAM" id="SSF53448">
    <property type="entry name" value="Nucleotide-diphospho-sugar transferases"/>
    <property type="match status" value="1"/>
</dbReference>
<evidence type="ECO:0000256" key="2">
    <source>
        <dbReference type="ARBA" id="ARBA00022475"/>
    </source>
</evidence>
<dbReference type="AlphaFoldDB" id="A0A917DPZ1"/>
<keyword evidence="3" id="KW-0328">Glycosyltransferase</keyword>
<dbReference type="GO" id="GO:0005886">
    <property type="term" value="C:plasma membrane"/>
    <property type="evidence" value="ECO:0007669"/>
    <property type="project" value="UniProtKB-SubCell"/>
</dbReference>
<evidence type="ECO:0000259" key="7">
    <source>
        <dbReference type="Pfam" id="PF00535"/>
    </source>
</evidence>
<evidence type="ECO:0000313" key="9">
    <source>
        <dbReference type="Proteomes" id="UP000609064"/>
    </source>
</evidence>
<dbReference type="EMBL" id="BMKK01000003">
    <property type="protein sequence ID" value="GGD55581.1"/>
    <property type="molecule type" value="Genomic_DNA"/>
</dbReference>
<evidence type="ECO:0000256" key="1">
    <source>
        <dbReference type="ARBA" id="ARBA00004236"/>
    </source>
</evidence>
<dbReference type="Proteomes" id="UP000609064">
    <property type="component" value="Unassembled WGS sequence"/>
</dbReference>
<dbReference type="GO" id="GO:0016757">
    <property type="term" value="F:glycosyltransferase activity"/>
    <property type="evidence" value="ECO:0007669"/>
    <property type="project" value="UniProtKB-KW"/>
</dbReference>
<evidence type="ECO:0000313" key="8">
    <source>
        <dbReference type="EMBL" id="GGD55581.1"/>
    </source>
</evidence>
<dbReference type="PANTHER" id="PTHR43646">
    <property type="entry name" value="GLYCOSYLTRANSFERASE"/>
    <property type="match status" value="1"/>
</dbReference>
<keyword evidence="9" id="KW-1185">Reference proteome</keyword>
<name>A0A917DPZ1_9BACT</name>
<dbReference type="PANTHER" id="PTHR43646:SF2">
    <property type="entry name" value="GLYCOSYLTRANSFERASE 2-LIKE DOMAIN-CONTAINING PROTEIN"/>
    <property type="match status" value="1"/>
</dbReference>
<protein>
    <submittedName>
        <fullName evidence="8">Glycosyl transferase</fullName>
    </submittedName>
</protein>
<keyword evidence="6" id="KW-1133">Transmembrane helix</keyword>
<sequence length="395" mass="44901">MTTGLVIIWSKNRKVSFIDKNFMADTLVISVIIPVRNEAKNILSLLQDLEKQTLAKEKFEVIVADDDSTDDTVTIVRNFQQTTKLNLVINQLPPKTNNTSPKKRAIDSSIKLAKGNLITTTDGDCRVGEYWLETIANFQAQTGAYLVSSAVTFNSAAFNNIAFERKAARFAQAPLSKPYSIIRSIIHSIINNTQIIEFSSLVGSGACAMLVQKPNMCNGANLTYLKSVFHEVKGFTGNEDLASGDDEFLMHKIAAKYPDKVRFLKSQDAIVETEAHTSWRSFYNQRKRWASKWRHYNNWQTTALAVFVFLANLLVPLTFVSWFADFISTETFLMSLFLKFSAEFIFLSLMVSFLRKKNLIWLIPFVQLVYPLYVVFFGLVAQKQGEYVWKGRKLK</sequence>
<accession>A0A917DPZ1</accession>
<reference evidence="8" key="2">
    <citation type="submission" date="2020-09" db="EMBL/GenBank/DDBJ databases">
        <authorList>
            <person name="Sun Q."/>
            <person name="Zhou Y."/>
        </authorList>
    </citation>
    <scope>NUCLEOTIDE SEQUENCE</scope>
    <source>
        <strain evidence="8">CGMCC 1.15958</strain>
    </source>
</reference>
<evidence type="ECO:0000256" key="4">
    <source>
        <dbReference type="ARBA" id="ARBA00022679"/>
    </source>
</evidence>
<dbReference type="InterPro" id="IPR029044">
    <property type="entry name" value="Nucleotide-diphossugar_trans"/>
</dbReference>
<evidence type="ECO:0000256" key="6">
    <source>
        <dbReference type="SAM" id="Phobius"/>
    </source>
</evidence>
<organism evidence="8 9">
    <name type="scientific">Emticicia aquatilis</name>
    <dbReference type="NCBI Taxonomy" id="1537369"/>
    <lineage>
        <taxon>Bacteria</taxon>
        <taxon>Pseudomonadati</taxon>
        <taxon>Bacteroidota</taxon>
        <taxon>Cytophagia</taxon>
        <taxon>Cytophagales</taxon>
        <taxon>Leadbetterellaceae</taxon>
        <taxon>Emticicia</taxon>
    </lineage>
</organism>
<feature type="domain" description="Glycosyltransferase 2-like" evidence="7">
    <location>
        <begin position="30"/>
        <end position="166"/>
    </location>
</feature>
<keyword evidence="4 8" id="KW-0808">Transferase</keyword>